<dbReference type="RefSeq" id="WP_065411243.1">
    <property type="nucleotide sequence ID" value="NZ_MAYT01000027.1"/>
</dbReference>
<keyword evidence="4" id="KW-1185">Reference proteome</keyword>
<organism evidence="3 4">
    <name type="scientific">Pseudobacillus wudalianchiensis</name>
    <dbReference type="NCBI Taxonomy" id="1743143"/>
    <lineage>
        <taxon>Bacteria</taxon>
        <taxon>Bacillati</taxon>
        <taxon>Bacillota</taxon>
        <taxon>Bacilli</taxon>
        <taxon>Bacillales</taxon>
        <taxon>Bacillaceae</taxon>
        <taxon>Pseudobacillus</taxon>
    </lineage>
</organism>
<accession>A0A1B9AN86</accession>
<comment type="caution">
    <text evidence="3">The sequence shown here is derived from an EMBL/GenBank/DDBJ whole genome shotgun (WGS) entry which is preliminary data.</text>
</comment>
<evidence type="ECO:0000313" key="3">
    <source>
        <dbReference type="EMBL" id="OCA85275.1"/>
    </source>
</evidence>
<proteinExistence type="predicted"/>
<dbReference type="EMBL" id="MAYT01000027">
    <property type="protein sequence ID" value="OCA85275.1"/>
    <property type="molecule type" value="Genomic_DNA"/>
</dbReference>
<gene>
    <name evidence="3" type="ORF">A8F95_11430</name>
</gene>
<reference evidence="4" key="1">
    <citation type="submission" date="2016-05" db="EMBL/GenBank/DDBJ databases">
        <authorList>
            <person name="Liu B."/>
            <person name="Wang J."/>
            <person name="Zhu Y."/>
            <person name="Liu G."/>
            <person name="Chen Q."/>
            <person name="Chen Z."/>
            <person name="Lan J."/>
            <person name="Che J."/>
            <person name="Ge C."/>
            <person name="Shi H."/>
            <person name="Pan Z."/>
            <person name="Liu X."/>
        </authorList>
    </citation>
    <scope>NUCLEOTIDE SEQUENCE [LARGE SCALE GENOMIC DNA]</scope>
    <source>
        <strain evidence="4">FJAT-27215</strain>
    </source>
</reference>
<evidence type="ECO:0000313" key="4">
    <source>
        <dbReference type="Proteomes" id="UP000092578"/>
    </source>
</evidence>
<keyword evidence="1" id="KW-0732">Signal</keyword>
<evidence type="ECO:0000259" key="2">
    <source>
        <dbReference type="Pfam" id="PF07833"/>
    </source>
</evidence>
<protein>
    <recommendedName>
        <fullName evidence="2">Copper amine oxidase-like N-terminal domain-containing protein</fullName>
    </recommendedName>
</protein>
<name>A0A1B9AN86_9BACI</name>
<dbReference type="Proteomes" id="UP000092578">
    <property type="component" value="Unassembled WGS sequence"/>
</dbReference>
<feature type="chain" id="PRO_5008622100" description="Copper amine oxidase-like N-terminal domain-containing protein" evidence="1">
    <location>
        <begin position="26"/>
        <end position="238"/>
    </location>
</feature>
<dbReference type="AlphaFoldDB" id="A0A1B9AN86"/>
<dbReference type="InterPro" id="IPR012854">
    <property type="entry name" value="Cu_amine_oxidase-like_N"/>
</dbReference>
<dbReference type="Pfam" id="PF07833">
    <property type="entry name" value="Cu_amine_oxidN1"/>
    <property type="match status" value="1"/>
</dbReference>
<feature type="domain" description="Copper amine oxidase-like N-terminal" evidence="2">
    <location>
        <begin position="56"/>
        <end position="101"/>
    </location>
</feature>
<feature type="signal peptide" evidence="1">
    <location>
        <begin position="1"/>
        <end position="25"/>
    </location>
</feature>
<sequence>MKKKMLGKIAVGTLAFSLFGSGVYAGTVVKSYKTPRGDMATVEKEEVHKNRIALEVDGKKVKKSTLYLNGTTYVPLRDTAEMLGAEVNYDSKIMAAKIKSSSPHNEQKIIKKSELPYTITSINQDYSFYMVVTIESIEEVNDKTVARIKVTNKSPKNYSFYFDESHWTLYADNKNLGGTDFDDYLKTVSYVSSGGMPANKTMEGNITFPKIPAGTKSVMIRFNPGYVQAVDLHFDLNS</sequence>
<evidence type="ECO:0000256" key="1">
    <source>
        <dbReference type="SAM" id="SignalP"/>
    </source>
</evidence>